<dbReference type="KEGG" id="dfa:DFA_01536"/>
<dbReference type="EMBL" id="GL883010">
    <property type="protein sequence ID" value="EGG21650.1"/>
    <property type="molecule type" value="Genomic_DNA"/>
</dbReference>
<dbReference type="GeneID" id="14873975"/>
<accession>F4PTC8</accession>
<dbReference type="OrthoDB" id="6143579at2759"/>
<sequence>MSCNNNNNIITSRFFLVFRNIIIQRRIFRDIESIYKELGEQSMKGKDIKLNDNLLVYLRYGRTEEFIRGMKRVIHIYPPDGGLIKQALVSCDQVAVEYLFREFRDKLILNLDFFTFKCMNVKTATLLIDFMNGSEDVKRKPIEHHVWSSCASYHAEKCNAAMLSLLCQHYSTICNGSHCRGVAYKSPPTKMVSQDCFFETLKICKQYQIYSPDDWDRVLLDAAKASNSAVVHYVLTFRKSHGILCDLFDIAAGNNLQLLDYLYQEHNIKYGQKGGAFISACFSGNMEIMKYLFETMPPSATVCYNHGLEIALYNSHMDVANYILDNQSSTIKAVDPETLTPSKWIVNYVGMEILSIELLERLVNHPNVTTMFNWMLGIAISARKQDIVQYLISLPKSDVSFDLEHALCQAASINDLENVKLVLEYNGFFPHTVDVLRECNDNEEIVEYIIQTVPSIQVDHEYLHRLISTGYPKTALLMLKYNRTNFETDLYNQPILQAAAAKGSKELIKQIISSITYPPDYYASTGLELLLKGCVSNQTTKQQQQNPLLLSTQDIIEMIDLCFSKSTTIPSRCYFPYSTACKLEDFEIFKHIFEMDTARVGVPSQLLEYAAFNNRLDIVKFINEQFPGQLSALSVYALESSATYGNLEMIHYLKDNGLPIPIPRNSVDGIIKGAAFCGNLDMINDIVQWFEKCYTLHNRANKKQKLECNFNFHLLVQKHHQMQAVKLIHQIYSDPKNKEFIAVTDDWTRLKKSAFEFGSLPLIDYLFNLKIK</sequence>
<dbReference type="Gene3D" id="1.25.40.20">
    <property type="entry name" value="Ankyrin repeat-containing domain"/>
    <property type="match status" value="2"/>
</dbReference>
<dbReference type="PANTHER" id="PTHR46586">
    <property type="entry name" value="ANKYRIN REPEAT-CONTAINING PROTEIN"/>
    <property type="match status" value="1"/>
</dbReference>
<dbReference type="AlphaFoldDB" id="F4PTC8"/>
<dbReference type="InterPro" id="IPR052050">
    <property type="entry name" value="SecEffector_AnkRepeat"/>
</dbReference>
<dbReference type="PANTHER" id="PTHR46586:SF3">
    <property type="entry name" value="ANKYRIN REPEAT-CONTAINING PROTEIN"/>
    <property type="match status" value="1"/>
</dbReference>
<reference evidence="2" key="1">
    <citation type="journal article" date="2011" name="Genome Res.">
        <title>Phylogeny-wide analysis of social amoeba genomes highlights ancient origins for complex intercellular communication.</title>
        <authorList>
            <person name="Heidel A.J."/>
            <person name="Lawal H.M."/>
            <person name="Felder M."/>
            <person name="Schilde C."/>
            <person name="Helps N.R."/>
            <person name="Tunggal B."/>
            <person name="Rivero F."/>
            <person name="John U."/>
            <person name="Schleicher M."/>
            <person name="Eichinger L."/>
            <person name="Platzer M."/>
            <person name="Noegel A.A."/>
            <person name="Schaap P."/>
            <person name="Gloeckner G."/>
        </authorList>
    </citation>
    <scope>NUCLEOTIDE SEQUENCE [LARGE SCALE GENOMIC DNA]</scope>
    <source>
        <strain evidence="2">SH3</strain>
    </source>
</reference>
<dbReference type="InterPro" id="IPR036770">
    <property type="entry name" value="Ankyrin_rpt-contain_sf"/>
</dbReference>
<organism evidence="1 2">
    <name type="scientific">Cavenderia fasciculata</name>
    <name type="common">Slime mold</name>
    <name type="synonym">Dictyostelium fasciculatum</name>
    <dbReference type="NCBI Taxonomy" id="261658"/>
    <lineage>
        <taxon>Eukaryota</taxon>
        <taxon>Amoebozoa</taxon>
        <taxon>Evosea</taxon>
        <taxon>Eumycetozoa</taxon>
        <taxon>Dictyostelia</taxon>
        <taxon>Acytosteliales</taxon>
        <taxon>Cavenderiaceae</taxon>
        <taxon>Cavenderia</taxon>
    </lineage>
</organism>
<dbReference type="SUPFAM" id="SSF48403">
    <property type="entry name" value="Ankyrin repeat"/>
    <property type="match status" value="2"/>
</dbReference>
<protein>
    <recommendedName>
        <fullName evidence="3">Ankyrin repeat-containing protein</fullName>
    </recommendedName>
</protein>
<name>F4PTC8_CACFS</name>
<dbReference type="SMART" id="SM00248">
    <property type="entry name" value="ANK"/>
    <property type="match status" value="6"/>
</dbReference>
<dbReference type="InterPro" id="IPR002110">
    <property type="entry name" value="Ankyrin_rpt"/>
</dbReference>
<evidence type="ECO:0008006" key="3">
    <source>
        <dbReference type="Google" id="ProtNLM"/>
    </source>
</evidence>
<gene>
    <name evidence="1" type="ORF">DFA_01536</name>
</gene>
<dbReference type="RefSeq" id="XP_004359500.1">
    <property type="nucleotide sequence ID" value="XM_004359443.1"/>
</dbReference>
<dbReference type="Proteomes" id="UP000007797">
    <property type="component" value="Unassembled WGS sequence"/>
</dbReference>
<evidence type="ECO:0000313" key="1">
    <source>
        <dbReference type="EMBL" id="EGG21650.1"/>
    </source>
</evidence>
<proteinExistence type="predicted"/>
<evidence type="ECO:0000313" key="2">
    <source>
        <dbReference type="Proteomes" id="UP000007797"/>
    </source>
</evidence>
<keyword evidence="2" id="KW-1185">Reference proteome</keyword>